<dbReference type="FunFam" id="1.10.8.10:FF:000001">
    <property type="entry name" value="Elongation factor Ts"/>
    <property type="match status" value="2"/>
</dbReference>
<gene>
    <name evidence="5" type="primary">EFTS</name>
    <name evidence="10" type="ORF">WJX72_006188</name>
</gene>
<feature type="compositionally biased region" description="Basic and acidic residues" evidence="8">
    <location>
        <begin position="193"/>
        <end position="210"/>
    </location>
</feature>
<name>A0AAW1R6W1_9CHLO</name>
<feature type="domain" description="S1 motif" evidence="9">
    <location>
        <begin position="229"/>
        <end position="301"/>
    </location>
</feature>
<comment type="function">
    <text evidence="4 5 6">Associates with the EF-Tu.GDP complex and induces the exchange of GDP to GTP. It remains bound to the aminoacyl-tRNA.EF-Tu.GTP complex up to the GTP hydrolysis stage on the ribosome.</text>
</comment>
<evidence type="ECO:0000256" key="5">
    <source>
        <dbReference type="HAMAP-Rule" id="MF_03135"/>
    </source>
</evidence>
<reference evidence="10 11" key="1">
    <citation type="journal article" date="2024" name="Nat. Commun.">
        <title>Phylogenomics reveals the evolutionary origins of lichenization in chlorophyte algae.</title>
        <authorList>
            <person name="Puginier C."/>
            <person name="Libourel C."/>
            <person name="Otte J."/>
            <person name="Skaloud P."/>
            <person name="Haon M."/>
            <person name="Grisel S."/>
            <person name="Petersen M."/>
            <person name="Berrin J.G."/>
            <person name="Delaux P.M."/>
            <person name="Dal Grande F."/>
            <person name="Keller J."/>
        </authorList>
    </citation>
    <scope>NUCLEOTIDE SEQUENCE [LARGE SCALE GENOMIC DNA]</scope>
    <source>
        <strain evidence="10 11">SAG 2043</strain>
    </source>
</reference>
<organism evidence="10 11">
    <name type="scientific">[Myrmecia] bisecta</name>
    <dbReference type="NCBI Taxonomy" id="41462"/>
    <lineage>
        <taxon>Eukaryota</taxon>
        <taxon>Viridiplantae</taxon>
        <taxon>Chlorophyta</taxon>
        <taxon>core chlorophytes</taxon>
        <taxon>Trebouxiophyceae</taxon>
        <taxon>Trebouxiales</taxon>
        <taxon>Trebouxiaceae</taxon>
        <taxon>Myrmecia</taxon>
    </lineage>
</organism>
<dbReference type="CDD" id="cd14275">
    <property type="entry name" value="UBA_EF-Ts"/>
    <property type="match status" value="2"/>
</dbReference>
<proteinExistence type="inferred from homology"/>
<dbReference type="InterPro" id="IPR014039">
    <property type="entry name" value="Transl_elong_EFTs/EF1B_dimer"/>
</dbReference>
<dbReference type="PROSITE" id="PS01127">
    <property type="entry name" value="EF_TS_2"/>
    <property type="match status" value="2"/>
</dbReference>
<evidence type="ECO:0000256" key="1">
    <source>
        <dbReference type="ARBA" id="ARBA00005532"/>
    </source>
</evidence>
<feature type="compositionally biased region" description="Basic and acidic residues" evidence="8">
    <location>
        <begin position="503"/>
        <end position="521"/>
    </location>
</feature>
<dbReference type="Pfam" id="PF00889">
    <property type="entry name" value="EF_TS"/>
    <property type="match status" value="2"/>
</dbReference>
<keyword evidence="5" id="KW-0496">Mitochondrion</keyword>
<keyword evidence="11" id="KW-1185">Reference proteome</keyword>
<evidence type="ECO:0000256" key="8">
    <source>
        <dbReference type="SAM" id="MobiDB-lite"/>
    </source>
</evidence>
<dbReference type="HAMAP" id="MF_00050">
    <property type="entry name" value="EF_Ts"/>
    <property type="match status" value="2"/>
</dbReference>
<dbReference type="InterPro" id="IPR001816">
    <property type="entry name" value="Transl_elong_EFTs/EF1B"/>
</dbReference>
<feature type="compositionally biased region" description="Low complexity" evidence="8">
    <location>
        <begin position="388"/>
        <end position="408"/>
    </location>
</feature>
<comment type="subcellular location">
    <subcellularLocation>
        <location evidence="5">Mitochondrion</location>
    </subcellularLocation>
</comment>
<comment type="similarity">
    <text evidence="1 5 6">Belongs to the EF-Ts family.</text>
</comment>
<dbReference type="AlphaFoldDB" id="A0AAW1R6W1"/>
<dbReference type="Gene3D" id="1.10.8.10">
    <property type="entry name" value="DNA helicase RuvA subunit, C-terminal domain"/>
    <property type="match status" value="2"/>
</dbReference>
<dbReference type="Proteomes" id="UP001489004">
    <property type="component" value="Unassembled WGS sequence"/>
</dbReference>
<dbReference type="Gene3D" id="1.10.286.20">
    <property type="match status" value="2"/>
</dbReference>
<dbReference type="InterPro" id="IPR036402">
    <property type="entry name" value="EF-Ts_dimer_sf"/>
</dbReference>
<keyword evidence="2 5" id="KW-0251">Elongation factor</keyword>
<evidence type="ECO:0000256" key="2">
    <source>
        <dbReference type="ARBA" id="ARBA00022768"/>
    </source>
</evidence>
<keyword evidence="3 5" id="KW-0648">Protein biosynthesis</keyword>
<evidence type="ECO:0000313" key="11">
    <source>
        <dbReference type="Proteomes" id="UP001489004"/>
    </source>
</evidence>
<dbReference type="GO" id="GO:0003729">
    <property type="term" value="F:mRNA binding"/>
    <property type="evidence" value="ECO:0007669"/>
    <property type="project" value="UniProtKB-ARBA"/>
</dbReference>
<dbReference type="GO" id="GO:0005739">
    <property type="term" value="C:mitochondrion"/>
    <property type="evidence" value="ECO:0007669"/>
    <property type="project" value="UniProtKB-SubCell"/>
</dbReference>
<evidence type="ECO:0000259" key="9">
    <source>
        <dbReference type="PROSITE" id="PS50126"/>
    </source>
</evidence>
<dbReference type="InterPro" id="IPR012340">
    <property type="entry name" value="NA-bd_OB-fold"/>
</dbReference>
<dbReference type="SUPFAM" id="SSF50249">
    <property type="entry name" value="Nucleic acid-binding proteins"/>
    <property type="match status" value="2"/>
</dbReference>
<dbReference type="PROSITE" id="PS50126">
    <property type="entry name" value="S1"/>
    <property type="match status" value="2"/>
</dbReference>
<dbReference type="SUPFAM" id="SSF54713">
    <property type="entry name" value="Elongation factor Ts (EF-Ts), dimerisation domain"/>
    <property type="match status" value="2"/>
</dbReference>
<dbReference type="Gene3D" id="3.30.479.20">
    <property type="entry name" value="Elongation factor Ts, dimerisation domain"/>
    <property type="match status" value="2"/>
</dbReference>
<dbReference type="InterPro" id="IPR018101">
    <property type="entry name" value="Transl_elong_Ts_CS"/>
</dbReference>
<dbReference type="Gene3D" id="2.40.50.140">
    <property type="entry name" value="Nucleic acid-binding proteins"/>
    <property type="match status" value="2"/>
</dbReference>
<protein>
    <recommendedName>
        <fullName evidence="5">Elongation factor Ts, mitochondrial</fullName>
        <shortName evidence="5">EF-Ts</shortName>
        <shortName evidence="5">EF-TsMt</shortName>
    </recommendedName>
</protein>
<keyword evidence="7" id="KW-0175">Coiled coil</keyword>
<dbReference type="GO" id="GO:0070125">
    <property type="term" value="P:mitochondrial translational elongation"/>
    <property type="evidence" value="ECO:0007669"/>
    <property type="project" value="TreeGrafter"/>
</dbReference>
<dbReference type="GO" id="GO:0003746">
    <property type="term" value="F:translation elongation factor activity"/>
    <property type="evidence" value="ECO:0007669"/>
    <property type="project" value="UniProtKB-UniRule"/>
</dbReference>
<feature type="region of interest" description="Disordered" evidence="8">
    <location>
        <begin position="193"/>
        <end position="223"/>
    </location>
</feature>
<evidence type="ECO:0000256" key="7">
    <source>
        <dbReference type="SAM" id="Coils"/>
    </source>
</evidence>
<feature type="region of interest" description="Disordered" evidence="8">
    <location>
        <begin position="347"/>
        <end position="529"/>
    </location>
</feature>
<dbReference type="PROSITE" id="PS01126">
    <property type="entry name" value="EF_TS_1"/>
    <property type="match status" value="2"/>
</dbReference>
<feature type="compositionally biased region" description="Low complexity" evidence="8">
    <location>
        <begin position="74"/>
        <end position="86"/>
    </location>
</feature>
<dbReference type="FunFam" id="2.40.50.140:FF:000051">
    <property type="entry name" value="RNA-binding transcriptional accessory protein"/>
    <property type="match status" value="1"/>
</dbReference>
<dbReference type="PANTHER" id="PTHR11741">
    <property type="entry name" value="ELONGATION FACTOR TS"/>
    <property type="match status" value="1"/>
</dbReference>
<evidence type="ECO:0000313" key="10">
    <source>
        <dbReference type="EMBL" id="KAK9829492.1"/>
    </source>
</evidence>
<evidence type="ECO:0000256" key="3">
    <source>
        <dbReference type="ARBA" id="ARBA00022917"/>
    </source>
</evidence>
<accession>A0AAW1R6W1</accession>
<feature type="region of interest" description="Disordered" evidence="8">
    <location>
        <begin position="1"/>
        <end position="109"/>
    </location>
</feature>
<dbReference type="InterPro" id="IPR009060">
    <property type="entry name" value="UBA-like_sf"/>
</dbReference>
<dbReference type="SUPFAM" id="SSF46934">
    <property type="entry name" value="UBA-like"/>
    <property type="match status" value="2"/>
</dbReference>
<evidence type="ECO:0000256" key="6">
    <source>
        <dbReference type="RuleBase" id="RU000642"/>
    </source>
</evidence>
<feature type="coiled-coil region" evidence="7">
    <location>
        <begin position="738"/>
        <end position="772"/>
    </location>
</feature>
<feature type="compositionally biased region" description="Acidic residues" evidence="8">
    <location>
        <begin position="409"/>
        <end position="430"/>
    </location>
</feature>
<dbReference type="SMART" id="SM00316">
    <property type="entry name" value="S1"/>
    <property type="match status" value="2"/>
</dbReference>
<dbReference type="PANTHER" id="PTHR11741:SF10">
    <property type="entry name" value="POLYPROTEIN OF EF-TS, CHLOROPLASTIC"/>
    <property type="match status" value="1"/>
</dbReference>
<comment type="caution">
    <text evidence="10">The sequence shown here is derived from an EMBL/GenBank/DDBJ whole genome shotgun (WGS) entry which is preliminary data.</text>
</comment>
<feature type="compositionally biased region" description="Basic and acidic residues" evidence="8">
    <location>
        <begin position="351"/>
        <end position="371"/>
    </location>
</feature>
<dbReference type="EMBL" id="JALJOR010000001">
    <property type="protein sequence ID" value="KAK9829492.1"/>
    <property type="molecule type" value="Genomic_DNA"/>
</dbReference>
<dbReference type="InterPro" id="IPR003029">
    <property type="entry name" value="S1_domain"/>
</dbReference>
<dbReference type="Pfam" id="PF00575">
    <property type="entry name" value="S1"/>
    <property type="match status" value="2"/>
</dbReference>
<sequence length="992" mass="105222">METLRASGAVAPQVRSPVTPSTRIASLARPSRQPPTARCIVAQPRKLSLLRATTETAEVETAASPEAPTPAQAPPAAEHNDAAPAAKKQEFVPRSNRGRQGRPARSNKEYKYKLEDLKEGQELEGEVVRLQPFGAFVDVGAPTNGLVHISQLSGDFVSSVGDVVSAGDMVKTRVLSVDLVANRLALSMKPELTEEQKAERAQRFDRRPAEGKSGGGQREKKPEITLKKGDAVKGKVATVMNFGAFIECAEGVQGLLHLEETKLPAGTREPSARDIFTQGQEVECSVLSVDQRARKVALTQFSEEERAAEAELASKGAGTGVLQGATTTLQYALAAAGILKDAFPGGANKADAAKEGAKEEAQVEGESKPEAEPEPLAAAEHAAEEAIENAADAAAAASQAVEEQLSAEPEAEAEVEAPEAEAEAESEAESASELRHAIAPELQPEQAAEPTQDPGSSPAPVEYEPEPAAPQATGNAEEEQPAPTEVLQVPSLDAAADSAPAEAKQEVPKEQPKAAEAKAADSKPAAAGQISAKLVKELREKSGAGMMDCKKALAECNGDLDAASDYLRKKGLLSADKKASRIAADGAVASYIHGGSRLGVLVEVNCETDFVARGDKFKELCADLAMQIAANPDVKYVTVDDIPASLVDKEKAIEMEKEDLQKKPEKLRETIATGRIQKTLKTMSLVDQPFIKDTTKTVEEVVKEAVAAIGEKISVRRFERYVLGEGLEKKTADLAKEVEEQTKAFEAAAAERAAKEKEAAAAELEAKQAEAKPAVQVSAKVVKELRDKSGAGMMDCKKALAECSGDLDAASDYLRKKGLASADKKASRAATDGAIASYIHAGSRLGVLVEVNCETDFVARGDKFKELCQDLAMQIAASPSAVVVAVEDVQSADLEKERAIEMEKEDILSKPEAIRGKIVEGRLAKIAKQKALLEQPFIKDTGKTVSEVIKEAVATIGENIQVRRFARYTLGEGMEKRSDDFAAEVAAQTGQA</sequence>
<feature type="domain" description="S1 motif" evidence="9">
    <location>
        <begin position="120"/>
        <end position="189"/>
    </location>
</feature>
<feature type="compositionally biased region" description="Low complexity" evidence="8">
    <location>
        <begin position="490"/>
        <end position="502"/>
    </location>
</feature>
<evidence type="ECO:0000256" key="4">
    <source>
        <dbReference type="ARBA" id="ARBA00025453"/>
    </source>
</evidence>
<feature type="compositionally biased region" description="Low complexity" evidence="8">
    <location>
        <begin position="52"/>
        <end position="66"/>
    </location>
</feature>
<dbReference type="NCBIfam" id="TIGR00116">
    <property type="entry name" value="tsf"/>
    <property type="match status" value="2"/>
</dbReference>